<keyword evidence="4" id="KW-1185">Reference proteome</keyword>
<name>A0AB34KAR5_PRYPA</name>
<protein>
    <submittedName>
        <fullName evidence="3">Uncharacterized protein</fullName>
    </submittedName>
</protein>
<feature type="compositionally biased region" description="Pro residues" evidence="2">
    <location>
        <begin position="126"/>
        <end position="137"/>
    </location>
</feature>
<comment type="caution">
    <text evidence="3">The sequence shown here is derived from an EMBL/GenBank/DDBJ whole genome shotgun (WGS) entry which is preliminary data.</text>
</comment>
<organism evidence="3 4">
    <name type="scientific">Prymnesium parvum</name>
    <name type="common">Toxic golden alga</name>
    <dbReference type="NCBI Taxonomy" id="97485"/>
    <lineage>
        <taxon>Eukaryota</taxon>
        <taxon>Haptista</taxon>
        <taxon>Haptophyta</taxon>
        <taxon>Prymnesiophyceae</taxon>
        <taxon>Prymnesiales</taxon>
        <taxon>Prymnesiaceae</taxon>
        <taxon>Prymnesium</taxon>
    </lineage>
</organism>
<evidence type="ECO:0000313" key="4">
    <source>
        <dbReference type="Proteomes" id="UP001515480"/>
    </source>
</evidence>
<feature type="compositionally biased region" description="Polar residues" evidence="2">
    <location>
        <begin position="172"/>
        <end position="184"/>
    </location>
</feature>
<gene>
    <name evidence="3" type="ORF">AB1Y20_001332</name>
</gene>
<dbReference type="Proteomes" id="UP001515480">
    <property type="component" value="Unassembled WGS sequence"/>
</dbReference>
<accession>A0AB34KAR5</accession>
<evidence type="ECO:0000256" key="1">
    <source>
        <dbReference type="SAM" id="Coils"/>
    </source>
</evidence>
<feature type="compositionally biased region" description="Basic and acidic residues" evidence="2">
    <location>
        <begin position="185"/>
        <end position="194"/>
    </location>
</feature>
<keyword evidence="1" id="KW-0175">Coiled coil</keyword>
<evidence type="ECO:0000313" key="3">
    <source>
        <dbReference type="EMBL" id="KAL1530427.1"/>
    </source>
</evidence>
<dbReference type="AlphaFoldDB" id="A0AB34KAR5"/>
<dbReference type="EMBL" id="JBGBPQ010000001">
    <property type="protein sequence ID" value="KAL1530427.1"/>
    <property type="molecule type" value="Genomic_DNA"/>
</dbReference>
<evidence type="ECO:0000256" key="2">
    <source>
        <dbReference type="SAM" id="MobiDB-lite"/>
    </source>
</evidence>
<proteinExistence type="predicted"/>
<feature type="coiled-coil region" evidence="1">
    <location>
        <begin position="53"/>
        <end position="80"/>
    </location>
</feature>
<sequence length="333" mass="35439">MWAPALQGVLHAASQLKLHCERLGSELRRQDDDEASRLERQLIGQAVGFERRRDRFRAELRDMRRSNDELRARNAELHGELRRVGGDFASLERKYATLLAQCELALGAIAASCSGDTRRSRDAMPPGSPPPLKPSPPFASGLHAAEGSWRANERADATALRGGLRPTCEASRGSSEHATISPRLSDSRSADGKRQLSLSPQRRVRSREGVGEAPHASPRLPPSGASSPRLPPSGASSPRLPPSGMEDIPCAQGEAGGATHEHPPPAAAAWLSQQSVAPSASLDIGESALHSMELPIGTAADSPAPPDITSPKPRTYDAACVRTLPGHRKAALP</sequence>
<reference evidence="3 4" key="1">
    <citation type="journal article" date="2024" name="Science">
        <title>Giant polyketide synthase enzymes in the biosynthesis of giant marine polyether toxins.</title>
        <authorList>
            <person name="Fallon T.R."/>
            <person name="Shende V.V."/>
            <person name="Wierzbicki I.H."/>
            <person name="Pendleton A.L."/>
            <person name="Watervoot N.F."/>
            <person name="Auber R.P."/>
            <person name="Gonzalez D.J."/>
            <person name="Wisecaver J.H."/>
            <person name="Moore B.S."/>
        </authorList>
    </citation>
    <scope>NUCLEOTIDE SEQUENCE [LARGE SCALE GENOMIC DNA]</scope>
    <source>
        <strain evidence="3 4">12B1</strain>
    </source>
</reference>
<feature type="region of interest" description="Disordered" evidence="2">
    <location>
        <begin position="116"/>
        <end position="317"/>
    </location>
</feature>